<dbReference type="InterPro" id="IPR029056">
    <property type="entry name" value="Ribokinase-like"/>
</dbReference>
<keyword evidence="3" id="KW-0418">Kinase</keyword>
<proteinExistence type="inferred from homology"/>
<evidence type="ECO:0000313" key="6">
    <source>
        <dbReference type="Proteomes" id="UP000325187"/>
    </source>
</evidence>
<sequence>MHMTKKFEQPTVYAIGECMIEFSRTKDGSFQRSFAGDVYNTAVYLKRLAPAGVTVAFVSAVGEDKISGEMLTFWQGEGISVDHVARLPGKSPGLYVVDTDEQGERNFSYWRSRSAARKLMDAVEGIAIEDLSEKDIVYFSGITLQFSARRIERRCSHFFKMRKKRAPSSHSTLITDRPYGKVAIVLPPIQWPLMACLIWF</sequence>
<evidence type="ECO:0000313" key="5">
    <source>
        <dbReference type="EMBL" id="GER00331.1"/>
    </source>
</evidence>
<dbReference type="SUPFAM" id="SSF53613">
    <property type="entry name" value="Ribokinase-like"/>
    <property type="match status" value="1"/>
</dbReference>
<dbReference type="PANTHER" id="PTHR43085">
    <property type="entry name" value="HEXOKINASE FAMILY MEMBER"/>
    <property type="match status" value="1"/>
</dbReference>
<keyword evidence="2" id="KW-0808">Transferase</keyword>
<dbReference type="GO" id="GO:0019698">
    <property type="term" value="P:D-galacturonate catabolic process"/>
    <property type="evidence" value="ECO:0007669"/>
    <property type="project" value="TreeGrafter"/>
</dbReference>
<dbReference type="GO" id="GO:0008673">
    <property type="term" value="F:2-dehydro-3-deoxygluconokinase activity"/>
    <property type="evidence" value="ECO:0007669"/>
    <property type="project" value="TreeGrafter"/>
</dbReference>
<evidence type="ECO:0000256" key="1">
    <source>
        <dbReference type="ARBA" id="ARBA00010688"/>
    </source>
</evidence>
<dbReference type="GO" id="GO:0006974">
    <property type="term" value="P:DNA damage response"/>
    <property type="evidence" value="ECO:0007669"/>
    <property type="project" value="TreeGrafter"/>
</dbReference>
<dbReference type="PANTHER" id="PTHR43085:SF15">
    <property type="entry name" value="2-DEHYDRO-3-DEOXYGLUCONOKINASE"/>
    <property type="match status" value="1"/>
</dbReference>
<name>A0A5A7MW96_9PROT</name>
<accession>A0A5A7MW96</accession>
<reference evidence="5 6" key="1">
    <citation type="submission" date="2019-09" db="EMBL/GenBank/DDBJ databases">
        <title>NBRP : Genome information of microbial organism related human and environment.</title>
        <authorList>
            <person name="Hattori M."/>
            <person name="Oshima K."/>
            <person name="Inaba H."/>
            <person name="Suda W."/>
            <person name="Sakamoto M."/>
            <person name="Iino T."/>
            <person name="Kitahara M."/>
            <person name="Oshida Y."/>
            <person name="Iida T."/>
            <person name="Kudo T."/>
            <person name="Itoh T."/>
            <person name="Ohkuma M."/>
        </authorList>
    </citation>
    <scope>NUCLEOTIDE SEQUENCE [LARGE SCALE GENOMIC DNA]</scope>
    <source>
        <strain evidence="5 6">Mie-1</strain>
    </source>
</reference>
<evidence type="ECO:0000256" key="2">
    <source>
        <dbReference type="ARBA" id="ARBA00022679"/>
    </source>
</evidence>
<dbReference type="EMBL" id="BKCM01000004">
    <property type="protein sequence ID" value="GER00331.1"/>
    <property type="molecule type" value="Genomic_DNA"/>
</dbReference>
<gene>
    <name evidence="5" type="ORF">JCM17845_09540</name>
</gene>
<keyword evidence="6" id="KW-1185">Reference proteome</keyword>
<organism evidence="5 6">
    <name type="scientific">Iodidimonas gelatinilytica</name>
    <dbReference type="NCBI Taxonomy" id="1236966"/>
    <lineage>
        <taxon>Bacteria</taxon>
        <taxon>Pseudomonadati</taxon>
        <taxon>Pseudomonadota</taxon>
        <taxon>Alphaproteobacteria</taxon>
        <taxon>Iodidimonadales</taxon>
        <taxon>Iodidimonadaceae</taxon>
        <taxon>Iodidimonas</taxon>
    </lineage>
</organism>
<evidence type="ECO:0000256" key="3">
    <source>
        <dbReference type="ARBA" id="ARBA00022777"/>
    </source>
</evidence>
<dbReference type="InterPro" id="IPR050306">
    <property type="entry name" value="PfkB_Carbo_kinase"/>
</dbReference>
<dbReference type="Gene3D" id="3.40.1190.20">
    <property type="match status" value="1"/>
</dbReference>
<evidence type="ECO:0000259" key="4">
    <source>
        <dbReference type="Pfam" id="PF00294"/>
    </source>
</evidence>
<dbReference type="AlphaFoldDB" id="A0A5A7MW96"/>
<dbReference type="InterPro" id="IPR011611">
    <property type="entry name" value="PfkB_dom"/>
</dbReference>
<dbReference type="GO" id="GO:0005829">
    <property type="term" value="C:cytosol"/>
    <property type="evidence" value="ECO:0007669"/>
    <property type="project" value="TreeGrafter"/>
</dbReference>
<comment type="caution">
    <text evidence="5">The sequence shown here is derived from an EMBL/GenBank/DDBJ whole genome shotgun (WGS) entry which is preliminary data.</text>
</comment>
<dbReference type="Pfam" id="PF00294">
    <property type="entry name" value="PfkB"/>
    <property type="match status" value="1"/>
</dbReference>
<dbReference type="Proteomes" id="UP000325187">
    <property type="component" value="Unassembled WGS sequence"/>
</dbReference>
<comment type="similarity">
    <text evidence="1">Belongs to the carbohydrate kinase PfkB family.</text>
</comment>
<feature type="domain" description="Carbohydrate kinase PfkB" evidence="4">
    <location>
        <begin position="12"/>
        <end position="149"/>
    </location>
</feature>
<protein>
    <recommendedName>
        <fullName evidence="4">Carbohydrate kinase PfkB domain-containing protein</fullName>
    </recommendedName>
</protein>
<dbReference type="GO" id="GO:0042840">
    <property type="term" value="P:D-glucuronate catabolic process"/>
    <property type="evidence" value="ECO:0007669"/>
    <property type="project" value="TreeGrafter"/>
</dbReference>